<protein>
    <recommendedName>
        <fullName evidence="3">Xylanolytic transcriptional activator regulatory domain-containing protein</fullName>
    </recommendedName>
</protein>
<gene>
    <name evidence="4" type="ORF">FSARC_3962</name>
</gene>
<evidence type="ECO:0000256" key="2">
    <source>
        <dbReference type="SAM" id="Coils"/>
    </source>
</evidence>
<dbReference type="GO" id="GO:0003677">
    <property type="term" value="F:DNA binding"/>
    <property type="evidence" value="ECO:0007669"/>
    <property type="project" value="InterPro"/>
</dbReference>
<keyword evidence="2" id="KW-0175">Coiled coil</keyword>
<dbReference type="Proteomes" id="UP000622797">
    <property type="component" value="Unassembled WGS sequence"/>
</dbReference>
<sequence>MNREGFDATTTRVWQACVNCRRKKSSYAALYESRFKQLEELCQNLQVVATQLTQAIEKLPQSGECVSRNPQNNAATVGSLSASETLESACSLSAGHNSQPHAPLATEKLNGEEDRSPIDENIHDDPATSAFGSLVHDSYGSLRFIGGASNEFLVQSVQSLSAVSCQDIETSPFSIGSQQQTSQLGRPKLELPFFVHGLRWRDLPGLPKPEDFNLPPKYIADMLIGLYFEHYHYTFPVLYKPHFLENYKRLYTARRGTIQDDGFLSTFFAVCACSSSLTAPEGNHASFPGLEFYEKALLLHYSTTGQATKARTQCLALMSMCCAGWNTVSTSWHFAGQAVMAAQELGMHLTKVSSSDEPGRDPAPLIEAELARRIWWSIYCLDRVPDSGTKSEMSIQGLVLHAGTLVALYRLRMTNPADVRNDVDLQQCIRILGDLEATWSGASRGKAIIEQILRTFQDNPEGESLNLDFQTLFQNPELDLTGLELSDGFFENFWGTFG</sequence>
<keyword evidence="1" id="KW-0539">Nucleus</keyword>
<name>A0A8H4U2M7_9HYPO</name>
<evidence type="ECO:0000313" key="5">
    <source>
        <dbReference type="Proteomes" id="UP000622797"/>
    </source>
</evidence>
<dbReference type="InterPro" id="IPR050987">
    <property type="entry name" value="AtrR-like"/>
</dbReference>
<dbReference type="Pfam" id="PF04082">
    <property type="entry name" value="Fungal_trans"/>
    <property type="match status" value="1"/>
</dbReference>
<dbReference type="GO" id="GO:0006351">
    <property type="term" value="P:DNA-templated transcription"/>
    <property type="evidence" value="ECO:0007669"/>
    <property type="project" value="InterPro"/>
</dbReference>
<dbReference type="AlphaFoldDB" id="A0A8H4U2M7"/>
<keyword evidence="5" id="KW-1185">Reference proteome</keyword>
<reference evidence="4" key="2">
    <citation type="submission" date="2020-05" db="EMBL/GenBank/DDBJ databases">
        <authorList>
            <person name="Kim H.-S."/>
            <person name="Proctor R.H."/>
            <person name="Brown D.W."/>
        </authorList>
    </citation>
    <scope>NUCLEOTIDE SEQUENCE</scope>
    <source>
        <strain evidence="4">NRRL 20472</strain>
    </source>
</reference>
<dbReference type="GO" id="GO:0003700">
    <property type="term" value="F:DNA-binding transcription factor activity"/>
    <property type="evidence" value="ECO:0007669"/>
    <property type="project" value="InterPro"/>
</dbReference>
<evidence type="ECO:0000313" key="4">
    <source>
        <dbReference type="EMBL" id="KAF4968676.1"/>
    </source>
</evidence>
<dbReference type="GO" id="GO:0008270">
    <property type="term" value="F:zinc ion binding"/>
    <property type="evidence" value="ECO:0007669"/>
    <property type="project" value="InterPro"/>
</dbReference>
<dbReference type="InterPro" id="IPR007219">
    <property type="entry name" value="XnlR_reg_dom"/>
</dbReference>
<comment type="caution">
    <text evidence="4">The sequence shown here is derived from an EMBL/GenBank/DDBJ whole genome shotgun (WGS) entry which is preliminary data.</text>
</comment>
<feature type="coiled-coil region" evidence="2">
    <location>
        <begin position="28"/>
        <end position="55"/>
    </location>
</feature>
<organism evidence="4 5">
    <name type="scientific">Fusarium sarcochroum</name>
    <dbReference type="NCBI Taxonomy" id="1208366"/>
    <lineage>
        <taxon>Eukaryota</taxon>
        <taxon>Fungi</taxon>
        <taxon>Dikarya</taxon>
        <taxon>Ascomycota</taxon>
        <taxon>Pezizomycotina</taxon>
        <taxon>Sordariomycetes</taxon>
        <taxon>Hypocreomycetidae</taxon>
        <taxon>Hypocreales</taxon>
        <taxon>Nectriaceae</taxon>
        <taxon>Fusarium</taxon>
        <taxon>Fusarium lateritium species complex</taxon>
    </lineage>
</organism>
<dbReference type="EMBL" id="JABEXW010000190">
    <property type="protein sequence ID" value="KAF4968676.1"/>
    <property type="molecule type" value="Genomic_DNA"/>
</dbReference>
<dbReference type="PANTHER" id="PTHR46910:SF1">
    <property type="entry name" value="MISCELLANEOUS ZN(II)2CYS6 TRANSCRIPTION FACTOR (EUROFUNG)-RELATED"/>
    <property type="match status" value="1"/>
</dbReference>
<dbReference type="CDD" id="cd12148">
    <property type="entry name" value="fungal_TF_MHR"/>
    <property type="match status" value="1"/>
</dbReference>
<evidence type="ECO:0000259" key="3">
    <source>
        <dbReference type="Pfam" id="PF04082"/>
    </source>
</evidence>
<evidence type="ECO:0000256" key="1">
    <source>
        <dbReference type="ARBA" id="ARBA00023242"/>
    </source>
</evidence>
<reference evidence="4" key="1">
    <citation type="journal article" date="2020" name="BMC Genomics">
        <title>Correction to: Identification and distribution of gene clusters required for synthesis of sphingolipid metabolism inhibitors in diverse species of the filamentous fungus Fusarium.</title>
        <authorList>
            <person name="Kim H.S."/>
            <person name="Lohmar J.M."/>
            <person name="Busman M."/>
            <person name="Brown D.W."/>
            <person name="Naumann T.A."/>
            <person name="Divon H.H."/>
            <person name="Lysoe E."/>
            <person name="Uhlig S."/>
            <person name="Proctor R.H."/>
        </authorList>
    </citation>
    <scope>NUCLEOTIDE SEQUENCE</scope>
    <source>
        <strain evidence="4">NRRL 20472</strain>
    </source>
</reference>
<dbReference type="PANTHER" id="PTHR46910">
    <property type="entry name" value="TRANSCRIPTION FACTOR PDR1"/>
    <property type="match status" value="1"/>
</dbReference>
<proteinExistence type="predicted"/>
<feature type="domain" description="Xylanolytic transcriptional activator regulatory" evidence="3">
    <location>
        <begin position="224"/>
        <end position="383"/>
    </location>
</feature>
<accession>A0A8H4U2M7</accession>
<dbReference type="OrthoDB" id="6486656at2759"/>